<dbReference type="Proteomes" id="UP000813876">
    <property type="component" value="Unassembled WGS sequence"/>
</dbReference>
<dbReference type="EMBL" id="WMCP01000006">
    <property type="protein sequence ID" value="MCF2301536.1"/>
    <property type="molecule type" value="Genomic_DNA"/>
</dbReference>
<feature type="signal peptide" evidence="1">
    <location>
        <begin position="1"/>
        <end position="17"/>
    </location>
</feature>
<feature type="chain" id="PRO_5044014514" evidence="1">
    <location>
        <begin position="18"/>
        <end position="104"/>
    </location>
</feature>
<dbReference type="AlphaFoldDB" id="A0AAW4ZTV8"/>
<name>A0AAW4ZTV8_PHOPO</name>
<proteinExistence type="predicted"/>
<keyword evidence="1" id="KW-0732">Signal</keyword>
<reference evidence="2" key="1">
    <citation type="submission" date="2019-11" db="EMBL/GenBank/DDBJ databases">
        <title>Comparative genomics of photobacteria reveal adaptation to distinct habitats.</title>
        <authorList>
            <person name="Fuertes-Perez S."/>
            <person name="Hilgarth M."/>
            <person name="Vogel R.F."/>
        </authorList>
    </citation>
    <scope>NUCLEOTIDE SEQUENCE</scope>
    <source>
        <strain evidence="2">TMW2.2145</strain>
    </source>
</reference>
<evidence type="ECO:0000313" key="3">
    <source>
        <dbReference type="Proteomes" id="UP000813876"/>
    </source>
</evidence>
<sequence length="104" mass="12202">MYKSLFISFLFPNLALAADSFFEEKYLSTMTEVRYLSNQNCTSIICNQEGEPVIVPRVEIKEEKNVMPFFVLMEEGKVYPKTKRPRNCRDLKEMYGVSLDKCRN</sequence>
<evidence type="ECO:0000256" key="1">
    <source>
        <dbReference type="SAM" id="SignalP"/>
    </source>
</evidence>
<evidence type="ECO:0000313" key="2">
    <source>
        <dbReference type="EMBL" id="MCF2301536.1"/>
    </source>
</evidence>
<dbReference type="GeneID" id="57352122"/>
<protein>
    <submittedName>
        <fullName evidence="2">Uncharacterized protein</fullName>
    </submittedName>
</protein>
<accession>A0AAW4ZTV8</accession>
<gene>
    <name evidence="2" type="ORF">GLP33_07320</name>
</gene>
<comment type="caution">
    <text evidence="2">The sequence shown here is derived from an EMBL/GenBank/DDBJ whole genome shotgun (WGS) entry which is preliminary data.</text>
</comment>
<dbReference type="RefSeq" id="WP_045028698.1">
    <property type="nucleotide sequence ID" value="NZ_CBCPHZ010000007.1"/>
</dbReference>
<organism evidence="2 3">
    <name type="scientific">Photobacterium phosphoreum</name>
    <dbReference type="NCBI Taxonomy" id="659"/>
    <lineage>
        <taxon>Bacteria</taxon>
        <taxon>Pseudomonadati</taxon>
        <taxon>Pseudomonadota</taxon>
        <taxon>Gammaproteobacteria</taxon>
        <taxon>Vibrionales</taxon>
        <taxon>Vibrionaceae</taxon>
        <taxon>Photobacterium</taxon>
    </lineage>
</organism>